<evidence type="ECO:0000313" key="6">
    <source>
        <dbReference type="EMBL" id="NYT84691.1"/>
    </source>
</evidence>
<evidence type="ECO:0000259" key="5">
    <source>
        <dbReference type="PROSITE" id="PS50977"/>
    </source>
</evidence>
<feature type="DNA-binding region" description="H-T-H motif" evidence="4">
    <location>
        <begin position="28"/>
        <end position="47"/>
    </location>
</feature>
<dbReference type="InterPro" id="IPR001647">
    <property type="entry name" value="HTH_TetR"/>
</dbReference>
<name>A0A853GRA6_9BURK</name>
<keyword evidence="1" id="KW-0805">Transcription regulation</keyword>
<keyword evidence="2 4" id="KW-0238">DNA-binding</keyword>
<dbReference type="SUPFAM" id="SSF46689">
    <property type="entry name" value="Homeodomain-like"/>
    <property type="match status" value="1"/>
</dbReference>
<evidence type="ECO:0000256" key="3">
    <source>
        <dbReference type="ARBA" id="ARBA00023163"/>
    </source>
</evidence>
<evidence type="ECO:0000256" key="2">
    <source>
        <dbReference type="ARBA" id="ARBA00023125"/>
    </source>
</evidence>
<keyword evidence="7" id="KW-1185">Reference proteome</keyword>
<dbReference type="EMBL" id="JACCEV010000001">
    <property type="protein sequence ID" value="NYT84691.1"/>
    <property type="molecule type" value="Genomic_DNA"/>
</dbReference>
<dbReference type="InterPro" id="IPR041490">
    <property type="entry name" value="KstR2_TetR_C"/>
</dbReference>
<dbReference type="Proteomes" id="UP000554144">
    <property type="component" value="Unassembled WGS sequence"/>
</dbReference>
<organism evidence="6 7">
    <name type="scientific">Pollutimonas harenae</name>
    <dbReference type="NCBI Taxonomy" id="657015"/>
    <lineage>
        <taxon>Bacteria</taxon>
        <taxon>Pseudomonadati</taxon>
        <taxon>Pseudomonadota</taxon>
        <taxon>Betaproteobacteria</taxon>
        <taxon>Burkholderiales</taxon>
        <taxon>Alcaligenaceae</taxon>
        <taxon>Pollutimonas</taxon>
    </lineage>
</organism>
<accession>A0A853GRA6</accession>
<evidence type="ECO:0000256" key="1">
    <source>
        <dbReference type="ARBA" id="ARBA00023015"/>
    </source>
</evidence>
<dbReference type="RefSeq" id="WP_130038158.1">
    <property type="nucleotide sequence ID" value="NZ_JACCEV010000001.1"/>
</dbReference>
<dbReference type="Pfam" id="PF00440">
    <property type="entry name" value="TetR_N"/>
    <property type="match status" value="1"/>
</dbReference>
<dbReference type="GO" id="GO:0003700">
    <property type="term" value="F:DNA-binding transcription factor activity"/>
    <property type="evidence" value="ECO:0007669"/>
    <property type="project" value="TreeGrafter"/>
</dbReference>
<dbReference type="PANTHER" id="PTHR30055">
    <property type="entry name" value="HTH-TYPE TRANSCRIPTIONAL REGULATOR RUTR"/>
    <property type="match status" value="1"/>
</dbReference>
<dbReference type="GO" id="GO:0000976">
    <property type="term" value="F:transcription cis-regulatory region binding"/>
    <property type="evidence" value="ECO:0007669"/>
    <property type="project" value="TreeGrafter"/>
</dbReference>
<comment type="caution">
    <text evidence="6">The sequence shown here is derived from an EMBL/GenBank/DDBJ whole genome shotgun (WGS) entry which is preliminary data.</text>
</comment>
<reference evidence="6 7" key="1">
    <citation type="submission" date="2020-07" db="EMBL/GenBank/DDBJ databases">
        <title>Taxonomic revisions and descriptions of new bacterial species based on genomic comparisons in the high-G+C-content subgroup of the family Alcaligenaceae.</title>
        <authorList>
            <person name="Szabo A."/>
            <person name="Felfoldi T."/>
        </authorList>
    </citation>
    <scope>NUCLEOTIDE SEQUENCE [LARGE SCALE GENOMIC DNA]</scope>
    <source>
        <strain evidence="6 7">DSM 25667</strain>
    </source>
</reference>
<dbReference type="OrthoDB" id="5523834at2"/>
<proteinExistence type="predicted"/>
<dbReference type="InterPro" id="IPR009057">
    <property type="entry name" value="Homeodomain-like_sf"/>
</dbReference>
<dbReference type="Gene3D" id="1.10.357.10">
    <property type="entry name" value="Tetracycline Repressor, domain 2"/>
    <property type="match status" value="1"/>
</dbReference>
<evidence type="ECO:0000313" key="7">
    <source>
        <dbReference type="Proteomes" id="UP000554144"/>
    </source>
</evidence>
<keyword evidence="3" id="KW-0804">Transcription</keyword>
<dbReference type="PRINTS" id="PR00455">
    <property type="entry name" value="HTHTETR"/>
</dbReference>
<dbReference type="PANTHER" id="PTHR30055:SF234">
    <property type="entry name" value="HTH-TYPE TRANSCRIPTIONAL REGULATOR BETI"/>
    <property type="match status" value="1"/>
</dbReference>
<dbReference type="Pfam" id="PF17932">
    <property type="entry name" value="TetR_C_24"/>
    <property type="match status" value="1"/>
</dbReference>
<gene>
    <name evidence="6" type="ORF">H0A62_03655</name>
</gene>
<sequence length="218" mass="24371">MSTELTPQQEILQLAAECFMEQGFNATSIDDVARRMHATKGRIYHYYASKTDLFFEIHREGMSRLFAAVLPAQRTAGNGITVLAAMLHAHALALFEHHAFESVVVQGVQLHRYGALTPGQRKVLDELIASRDRFEQLFKDQTHLAKADGSVGDLNTSIAVKTMLGGLQWALIWYRPEKDGSIENRRYLADQMVSTLVHGLQSRNPGSTPIHLKAKNQS</sequence>
<protein>
    <submittedName>
        <fullName evidence="6">TetR/AcrR family transcriptional regulator</fullName>
    </submittedName>
</protein>
<evidence type="ECO:0000256" key="4">
    <source>
        <dbReference type="PROSITE-ProRule" id="PRU00335"/>
    </source>
</evidence>
<dbReference type="PROSITE" id="PS50977">
    <property type="entry name" value="HTH_TETR_2"/>
    <property type="match status" value="1"/>
</dbReference>
<dbReference type="AlphaFoldDB" id="A0A853GRA6"/>
<dbReference type="InterPro" id="IPR050109">
    <property type="entry name" value="HTH-type_TetR-like_transc_reg"/>
</dbReference>
<dbReference type="Gene3D" id="1.10.10.60">
    <property type="entry name" value="Homeodomain-like"/>
    <property type="match status" value="1"/>
</dbReference>
<feature type="domain" description="HTH tetR-type" evidence="5">
    <location>
        <begin position="5"/>
        <end position="65"/>
    </location>
</feature>